<keyword evidence="2" id="KW-1185">Reference proteome</keyword>
<sequence>MAIRTRRFKPNPNDFFRNGSVCLLKRCDSGRRSRSHTSAKFLVAFLIQKTSHSFPHTLSRFIFNFLFGIDNWCISMVLEKHQFGVKSPPGTNKYGCYSYSQ</sequence>
<organism evidence="1 2">
    <name type="scientific">Lepeophtheirus salmonis</name>
    <name type="common">Salmon louse</name>
    <name type="synonym">Caligus salmonis</name>
    <dbReference type="NCBI Taxonomy" id="72036"/>
    <lineage>
        <taxon>Eukaryota</taxon>
        <taxon>Metazoa</taxon>
        <taxon>Ecdysozoa</taxon>
        <taxon>Arthropoda</taxon>
        <taxon>Crustacea</taxon>
        <taxon>Multicrustacea</taxon>
        <taxon>Hexanauplia</taxon>
        <taxon>Copepoda</taxon>
        <taxon>Siphonostomatoida</taxon>
        <taxon>Caligidae</taxon>
        <taxon>Lepeophtheirus</taxon>
    </lineage>
</organism>
<reference evidence="1" key="1">
    <citation type="submission" date="2021-02" db="EMBL/GenBank/DDBJ databases">
        <authorList>
            <person name="Bekaert M."/>
        </authorList>
    </citation>
    <scope>NUCLEOTIDE SEQUENCE</scope>
    <source>
        <strain evidence="1">IoA-00</strain>
    </source>
</reference>
<dbReference type="AlphaFoldDB" id="A0A817FH16"/>
<dbReference type="Proteomes" id="UP000675881">
    <property type="component" value="Unassembled WGS sequence"/>
</dbReference>
<name>A0A817FH16_LEPSM</name>
<accession>A0A817FH16</accession>
<proteinExistence type="predicted"/>
<dbReference type="EMBL" id="CAJNVT010000261">
    <property type="protein sequence ID" value="CAF2748371.1"/>
    <property type="molecule type" value="Genomic_DNA"/>
</dbReference>
<evidence type="ECO:0000313" key="2">
    <source>
        <dbReference type="Proteomes" id="UP000675881"/>
    </source>
</evidence>
<evidence type="ECO:0000313" key="1">
    <source>
        <dbReference type="EMBL" id="CAF2748371.1"/>
    </source>
</evidence>
<comment type="caution">
    <text evidence="1">The sequence shown here is derived from an EMBL/GenBank/DDBJ whole genome shotgun (WGS) entry which is preliminary data.</text>
</comment>
<protein>
    <submittedName>
        <fullName evidence="1">(salmon louse) hypothetical protein</fullName>
    </submittedName>
</protein>
<gene>
    <name evidence="1" type="ORF">LSAA_404</name>
</gene>